<gene>
    <name evidence="4" type="ORF">GOP47_0005789</name>
</gene>
<dbReference type="SUPFAM" id="SSF57959">
    <property type="entry name" value="Leucine zipper domain"/>
    <property type="match status" value="1"/>
</dbReference>
<dbReference type="GO" id="GO:0006351">
    <property type="term" value="P:DNA-templated transcription"/>
    <property type="evidence" value="ECO:0007669"/>
    <property type="project" value="InterPro"/>
</dbReference>
<dbReference type="GO" id="GO:0000981">
    <property type="term" value="F:DNA-binding transcription factor activity, RNA polymerase II-specific"/>
    <property type="evidence" value="ECO:0007669"/>
    <property type="project" value="TreeGrafter"/>
</dbReference>
<comment type="caution">
    <text evidence="4">The sequence shown here is derived from an EMBL/GenBank/DDBJ whole genome shotgun (WGS) entry which is preliminary data.</text>
</comment>
<dbReference type="CDD" id="cd14686">
    <property type="entry name" value="bZIP"/>
    <property type="match status" value="1"/>
</dbReference>
<feature type="region of interest" description="Disordered" evidence="2">
    <location>
        <begin position="217"/>
        <end position="258"/>
    </location>
</feature>
<feature type="compositionally biased region" description="Polar residues" evidence="2">
    <location>
        <begin position="217"/>
        <end position="230"/>
    </location>
</feature>
<dbReference type="AlphaFoldDB" id="A0A9D4V5Q7"/>
<dbReference type="OrthoDB" id="1905076at2759"/>
<keyword evidence="1" id="KW-0175">Coiled coil</keyword>
<evidence type="ECO:0000259" key="3">
    <source>
        <dbReference type="SMART" id="SM00338"/>
    </source>
</evidence>
<dbReference type="SMART" id="SM00338">
    <property type="entry name" value="BRLZ"/>
    <property type="match status" value="1"/>
</dbReference>
<evidence type="ECO:0000313" key="5">
    <source>
        <dbReference type="Proteomes" id="UP000886520"/>
    </source>
</evidence>
<dbReference type="PANTHER" id="PTHR23334:SF20">
    <property type="entry name" value="BASIC LEUCINE ZIPPER 24"/>
    <property type="match status" value="1"/>
</dbReference>
<dbReference type="InterPro" id="IPR004827">
    <property type="entry name" value="bZIP"/>
</dbReference>
<dbReference type="InterPro" id="IPR031106">
    <property type="entry name" value="C/EBP"/>
</dbReference>
<feature type="compositionally biased region" description="Basic residues" evidence="2">
    <location>
        <begin position="247"/>
        <end position="258"/>
    </location>
</feature>
<evidence type="ECO:0000256" key="2">
    <source>
        <dbReference type="SAM" id="MobiDB-lite"/>
    </source>
</evidence>
<dbReference type="InterPro" id="IPR046347">
    <property type="entry name" value="bZIP_sf"/>
</dbReference>
<keyword evidence="5" id="KW-1185">Reference proteome</keyword>
<name>A0A9D4V5Q7_ADICA</name>
<reference evidence="4 5" key="1">
    <citation type="submission" date="2021-01" db="EMBL/GenBank/DDBJ databases">
        <title>Adiantum capillus-veneris genome.</title>
        <authorList>
            <person name="Fang Y."/>
            <person name="Liao Q."/>
        </authorList>
    </citation>
    <scope>NUCLEOTIDE SEQUENCE [LARGE SCALE GENOMIC DNA]</scope>
    <source>
        <strain evidence="4">H3</strain>
        <tissue evidence="4">Leaf</tissue>
    </source>
</reference>
<dbReference type="Pfam" id="PF07716">
    <property type="entry name" value="bZIP_2"/>
    <property type="match status" value="1"/>
</dbReference>
<proteinExistence type="predicted"/>
<dbReference type="Gene3D" id="1.20.5.170">
    <property type="match status" value="1"/>
</dbReference>
<dbReference type="GO" id="GO:0000978">
    <property type="term" value="F:RNA polymerase II cis-regulatory region sequence-specific DNA binding"/>
    <property type="evidence" value="ECO:0007669"/>
    <property type="project" value="TreeGrafter"/>
</dbReference>
<evidence type="ECO:0000313" key="4">
    <source>
        <dbReference type="EMBL" id="KAI5080310.1"/>
    </source>
</evidence>
<evidence type="ECO:0000256" key="1">
    <source>
        <dbReference type="SAM" id="Coils"/>
    </source>
</evidence>
<dbReference type="Proteomes" id="UP000886520">
    <property type="component" value="Chromosome 5"/>
</dbReference>
<protein>
    <recommendedName>
        <fullName evidence="3">BZIP domain-containing protein</fullName>
    </recommendedName>
</protein>
<dbReference type="EMBL" id="JABFUD020000005">
    <property type="protein sequence ID" value="KAI5080310.1"/>
    <property type="molecule type" value="Genomic_DNA"/>
</dbReference>
<organism evidence="4 5">
    <name type="scientific">Adiantum capillus-veneris</name>
    <name type="common">Maidenhair fern</name>
    <dbReference type="NCBI Taxonomy" id="13818"/>
    <lineage>
        <taxon>Eukaryota</taxon>
        <taxon>Viridiplantae</taxon>
        <taxon>Streptophyta</taxon>
        <taxon>Embryophyta</taxon>
        <taxon>Tracheophyta</taxon>
        <taxon>Polypodiopsida</taxon>
        <taxon>Polypodiidae</taxon>
        <taxon>Polypodiales</taxon>
        <taxon>Pteridineae</taxon>
        <taxon>Pteridaceae</taxon>
        <taxon>Vittarioideae</taxon>
        <taxon>Adiantum</taxon>
    </lineage>
</organism>
<accession>A0A9D4V5Q7</accession>
<sequence>MDDGEIDFSDRHVFSDCSDPSMESFLDELLKNTHSCTHTHTCNPPGPDNTHTHTCFHTHTQLFTPIGGKADSDHGLNVTSEQVISLDSPIEPASKKQTLGNREAVRKYREKKKAQTAFLEEQVMELRSLNQQLVRKLQGQAALEAEVVRLRGLLAEFRGRIDGELGSCPSAQKLRLEPNGIDLLQKDGDLQPLPGGYYLNSCSLPCDADVRCFHSPISSEKGPSTPQEYSSLAGGSGPPCEVMKGGCRSRTKRVKTKQ</sequence>
<feature type="coiled-coil region" evidence="1">
    <location>
        <begin position="109"/>
        <end position="136"/>
    </location>
</feature>
<feature type="domain" description="BZIP" evidence="3">
    <location>
        <begin position="91"/>
        <end position="156"/>
    </location>
</feature>
<dbReference type="PANTHER" id="PTHR23334">
    <property type="entry name" value="CCAAT/ENHANCER BINDING PROTEIN"/>
    <property type="match status" value="1"/>
</dbReference>